<dbReference type="EMBL" id="FNCO01000013">
    <property type="protein sequence ID" value="SDI39826.1"/>
    <property type="molecule type" value="Genomic_DNA"/>
</dbReference>
<name>A0A1G8K8M9_9PSED</name>
<dbReference type="Pfam" id="PF11367">
    <property type="entry name" value="Tail_completion_gp17"/>
    <property type="match status" value="1"/>
</dbReference>
<dbReference type="InterPro" id="IPR021508">
    <property type="entry name" value="Gp17-like"/>
</dbReference>
<reference evidence="2" key="1">
    <citation type="submission" date="2016-10" db="EMBL/GenBank/DDBJ databases">
        <authorList>
            <person name="Varghese N."/>
            <person name="Submissions S."/>
        </authorList>
    </citation>
    <scope>NUCLEOTIDE SEQUENCE [LARGE SCALE GENOMIC DNA]</scope>
    <source>
        <strain evidence="2">ATCC 700689</strain>
    </source>
</reference>
<protein>
    <recommendedName>
        <fullName evidence="3">DUF3168 domain-containing protein</fullName>
    </recommendedName>
</protein>
<proteinExistence type="predicted"/>
<gene>
    <name evidence="1" type="ORF">SAMN05216605_11313</name>
</gene>
<sequence>MLAPIVAACKAAPAVTALLGDNPIRLYPHGDAPQSVAKPYAVWQVVSGSPINYINGRPDTDRYGLQIDVYADTATAADAVVTAMRKAIGRYAYITGFGVDTRDTETKNYRKGFDVSWLVSA</sequence>
<dbReference type="OrthoDB" id="5739856at2"/>
<organism evidence="1 2">
    <name type="scientific">Pseudomonas abietaniphila</name>
    <dbReference type="NCBI Taxonomy" id="89065"/>
    <lineage>
        <taxon>Bacteria</taxon>
        <taxon>Pseudomonadati</taxon>
        <taxon>Pseudomonadota</taxon>
        <taxon>Gammaproteobacteria</taxon>
        <taxon>Pseudomonadales</taxon>
        <taxon>Pseudomonadaceae</taxon>
        <taxon>Pseudomonas</taxon>
    </lineage>
</organism>
<evidence type="ECO:0008006" key="3">
    <source>
        <dbReference type="Google" id="ProtNLM"/>
    </source>
</evidence>
<evidence type="ECO:0000313" key="1">
    <source>
        <dbReference type="EMBL" id="SDI39826.1"/>
    </source>
</evidence>
<dbReference type="RefSeq" id="WP_074755828.1">
    <property type="nucleotide sequence ID" value="NZ_FNCO01000013.1"/>
</dbReference>
<dbReference type="Proteomes" id="UP000182894">
    <property type="component" value="Unassembled WGS sequence"/>
</dbReference>
<dbReference type="STRING" id="89065.SAMN05216605_11313"/>
<accession>A0A1G8K8M9</accession>
<evidence type="ECO:0000313" key="2">
    <source>
        <dbReference type="Proteomes" id="UP000182894"/>
    </source>
</evidence>
<dbReference type="AlphaFoldDB" id="A0A1G8K8M9"/>
<keyword evidence="2" id="KW-1185">Reference proteome</keyword>